<dbReference type="InterPro" id="IPR019897">
    <property type="entry name" value="RidA_CS"/>
</dbReference>
<evidence type="ECO:0000313" key="3">
    <source>
        <dbReference type="Proteomes" id="UP001079657"/>
    </source>
</evidence>
<dbReference type="Pfam" id="PF01042">
    <property type="entry name" value="Ribonuc_L-PSP"/>
    <property type="match status" value="1"/>
</dbReference>
<dbReference type="PANTHER" id="PTHR11803">
    <property type="entry name" value="2-IMINOBUTANOATE/2-IMINOPROPANOATE DEAMINASE RIDA"/>
    <property type="match status" value="1"/>
</dbReference>
<dbReference type="SUPFAM" id="SSF55298">
    <property type="entry name" value="YjgF-like"/>
    <property type="match status" value="1"/>
</dbReference>
<protein>
    <submittedName>
        <fullName evidence="2">RidA family protein</fullName>
    </submittedName>
</protein>
<sequence>MKFISTNNALKPSGHYSQAIVHNDLVYISGQLSIDPNTGEKKLGTIEEETARVLKNIELILKEADSDKNHVLKTTIYISDISLWDKVNKVYSDFFKNHKPTRAIVPTKELHFGFKVEIDVIATIKKN</sequence>
<accession>A0ABT4CQI8</accession>
<dbReference type="PROSITE" id="PS01094">
    <property type="entry name" value="UPF0076"/>
    <property type="match status" value="1"/>
</dbReference>
<comment type="caution">
    <text evidence="2">The sequence shown here is derived from an EMBL/GenBank/DDBJ whole genome shotgun (WGS) entry which is preliminary data.</text>
</comment>
<dbReference type="EMBL" id="JAPQES010000004">
    <property type="protein sequence ID" value="MCY6371317.1"/>
    <property type="molecule type" value="Genomic_DNA"/>
</dbReference>
<proteinExistence type="inferred from homology"/>
<dbReference type="InterPro" id="IPR006056">
    <property type="entry name" value="RidA"/>
</dbReference>
<organism evidence="2 3">
    <name type="scientific">Clostridium ganghwense</name>
    <dbReference type="NCBI Taxonomy" id="312089"/>
    <lineage>
        <taxon>Bacteria</taxon>
        <taxon>Bacillati</taxon>
        <taxon>Bacillota</taxon>
        <taxon>Clostridia</taxon>
        <taxon>Eubacteriales</taxon>
        <taxon>Clostridiaceae</taxon>
        <taxon>Clostridium</taxon>
    </lineage>
</organism>
<dbReference type="Gene3D" id="3.30.1330.40">
    <property type="entry name" value="RutC-like"/>
    <property type="match status" value="1"/>
</dbReference>
<dbReference type="Proteomes" id="UP001079657">
    <property type="component" value="Unassembled WGS sequence"/>
</dbReference>
<comment type="similarity">
    <text evidence="1">Belongs to the RutC family.</text>
</comment>
<dbReference type="RefSeq" id="WP_268050184.1">
    <property type="nucleotide sequence ID" value="NZ_JAPQES010000004.1"/>
</dbReference>
<dbReference type="InterPro" id="IPR035959">
    <property type="entry name" value="RutC-like_sf"/>
</dbReference>
<reference evidence="2" key="1">
    <citation type="submission" date="2022-12" db="EMBL/GenBank/DDBJ databases">
        <authorList>
            <person name="Wang J."/>
        </authorList>
    </citation>
    <scope>NUCLEOTIDE SEQUENCE</scope>
    <source>
        <strain evidence="2">HY-42-06</strain>
    </source>
</reference>
<evidence type="ECO:0000256" key="1">
    <source>
        <dbReference type="ARBA" id="ARBA00010552"/>
    </source>
</evidence>
<keyword evidence="3" id="KW-1185">Reference proteome</keyword>
<dbReference type="PANTHER" id="PTHR11803:SF58">
    <property type="entry name" value="PROTEIN HMF1-RELATED"/>
    <property type="match status" value="1"/>
</dbReference>
<dbReference type="NCBIfam" id="TIGR00004">
    <property type="entry name" value="Rid family detoxifying hydrolase"/>
    <property type="match status" value="1"/>
</dbReference>
<evidence type="ECO:0000313" key="2">
    <source>
        <dbReference type="EMBL" id="MCY6371317.1"/>
    </source>
</evidence>
<gene>
    <name evidence="2" type="ORF">OXH55_11775</name>
</gene>
<dbReference type="InterPro" id="IPR006175">
    <property type="entry name" value="YjgF/YER057c/UK114"/>
</dbReference>
<dbReference type="CDD" id="cd00448">
    <property type="entry name" value="YjgF_YER057c_UK114_family"/>
    <property type="match status" value="1"/>
</dbReference>
<name>A0ABT4CQI8_9CLOT</name>